<organism evidence="3 4">
    <name type="scientific">Lacticaseibacillus paracasei</name>
    <name type="common">Lactobacillus paracasei</name>
    <dbReference type="NCBI Taxonomy" id="1597"/>
    <lineage>
        <taxon>Bacteria</taxon>
        <taxon>Bacillati</taxon>
        <taxon>Bacillota</taxon>
        <taxon>Bacilli</taxon>
        <taxon>Lactobacillales</taxon>
        <taxon>Lactobacillaceae</taxon>
        <taxon>Lacticaseibacillus</taxon>
    </lineage>
</organism>
<proteinExistence type="predicted"/>
<feature type="domain" description="DUF1828" evidence="1">
    <location>
        <begin position="33"/>
        <end position="124"/>
    </location>
</feature>
<dbReference type="Proteomes" id="UP001231451">
    <property type="component" value="Unassembled WGS sequence"/>
</dbReference>
<dbReference type="AlphaFoldDB" id="A0AAP4JL70"/>
<gene>
    <name evidence="3" type="ORF">QUF16_13950</name>
</gene>
<dbReference type="RefSeq" id="WP_013245655.1">
    <property type="nucleotide sequence ID" value="NC_014334.2"/>
</dbReference>
<dbReference type="InterPro" id="IPR014960">
    <property type="entry name" value="DUF1828"/>
</dbReference>
<evidence type="ECO:0000313" key="4">
    <source>
        <dbReference type="Proteomes" id="UP001231451"/>
    </source>
</evidence>
<reference evidence="3" key="1">
    <citation type="submission" date="2023-06" db="EMBL/GenBank/DDBJ databases">
        <title>Draft Genome Sequences of lactic acid bacteria strains isolated from fermented milk products.</title>
        <authorList>
            <person name="Elcheninov A.G."/>
            <person name="Klyukina A."/>
            <person name="Zayulina K.S."/>
            <person name="Gavirova L.A."/>
            <person name="Shcherbakova P.A."/>
            <person name="Shestakov A.I."/>
            <person name="Kublanov I.V."/>
            <person name="Kochetkova T.V."/>
        </authorList>
    </citation>
    <scope>NUCLEOTIDE SEQUENCE</scope>
    <source>
        <strain evidence="3">TOM.1374</strain>
    </source>
</reference>
<accession>A0AAP4JL70</accession>
<name>A0AAP4JL70_LACPA</name>
<dbReference type="Pfam" id="PF08861">
    <property type="entry name" value="DUF1828"/>
    <property type="match status" value="1"/>
</dbReference>
<sequence length="263" mass="30150">MLNATELNNRYLEWVKEQTSMKQLHKGTVRIDSPFTDPFNDGLVMYVSEIPNSSQIILTDDGWSNDNLESQGVFIDRSPQRRKLLLDHLASFGVNWREARLEISGPSEDFGRLKTNLLQAMIFVNDMFVLAPRPTQNFFFEDVAVFFQSNNIRVLKNAAFMGQSGLTHNFEFSIPGAENVPRKLIKLLSSANNSIFAKAIFTDIYETKQQQVEPTKFFVILNDRNRKNQPKPVNKDILELFNQAGATPVPYTKREEYVATFSE</sequence>
<evidence type="ECO:0000259" key="1">
    <source>
        <dbReference type="Pfam" id="PF08861"/>
    </source>
</evidence>
<dbReference type="KEGG" id="lcz:LCAZH_1111"/>
<evidence type="ECO:0000313" key="3">
    <source>
        <dbReference type="EMBL" id="MDM7455446.1"/>
    </source>
</evidence>
<evidence type="ECO:0000259" key="2">
    <source>
        <dbReference type="Pfam" id="PF08862"/>
    </source>
</evidence>
<comment type="caution">
    <text evidence="3">The sequence shown here is derived from an EMBL/GenBank/DDBJ whole genome shotgun (WGS) entry which is preliminary data.</text>
</comment>
<dbReference type="EMBL" id="JAUCBG010000031">
    <property type="protein sequence ID" value="MDM7455446.1"/>
    <property type="molecule type" value="Genomic_DNA"/>
</dbReference>
<dbReference type="KEGG" id="lcl:LOCK919_1286"/>
<protein>
    <submittedName>
        <fullName evidence="3">DUF1829 domain-containing protein</fullName>
    </submittedName>
</protein>
<feature type="domain" description="DUF1829" evidence="2">
    <location>
        <begin position="162"/>
        <end position="254"/>
    </location>
</feature>
<dbReference type="InterPro" id="IPR014961">
    <property type="entry name" value="DUF1829"/>
</dbReference>
<dbReference type="Pfam" id="PF08862">
    <property type="entry name" value="DUF1829"/>
    <property type="match status" value="1"/>
</dbReference>